<comment type="caution">
    <text evidence="5">The sequence shown here is derived from an EMBL/GenBank/DDBJ whole genome shotgun (WGS) entry which is preliminary data.</text>
</comment>
<dbReference type="InterPro" id="IPR029058">
    <property type="entry name" value="AB_hydrolase_fold"/>
</dbReference>
<sequence length="336" mass="35152">MAESESGFGQPLKQPDVELSAADYTEGTQSALAVMAARGQTGRRPADVRQARADTAVAALAGPPPSVASVTATAIPGPAGPLALRVYRPTDDGAPGPGLVYFHGGGFVLGGPESHNGALRALANTTQHVVVAVDYRLAPEHPFPAAVLDADAATRHVAARAEEFSIDPARLSVAGDSAGATLAAVAAQLCRTQGGPNLVHQVLITPLTLWPPKADTLSRRELADGYYLTGELLDWYAECYVPDVADRTDPRAAPALAPDLSGLPAATVITAGLDPLRNEGEQYARAMRAAGVDVRVRRLRGAFHLLWLATQIAPAAQAEVFALLRERLSSSWLNGR</sequence>
<dbReference type="InterPro" id="IPR013094">
    <property type="entry name" value="AB_hydrolase_3"/>
</dbReference>
<evidence type="ECO:0000313" key="5">
    <source>
        <dbReference type="EMBL" id="GEC03203.1"/>
    </source>
</evidence>
<dbReference type="PANTHER" id="PTHR48081:SF8">
    <property type="entry name" value="ALPHA_BETA HYDROLASE FOLD-3 DOMAIN-CONTAINING PROTEIN-RELATED"/>
    <property type="match status" value="1"/>
</dbReference>
<accession>A0A4Y3VA09</accession>
<dbReference type="Gene3D" id="3.40.50.1820">
    <property type="entry name" value="alpha/beta hydrolase"/>
    <property type="match status" value="1"/>
</dbReference>
<organism evidence="5 6">
    <name type="scientific">Streptomyces spinoverrucosus</name>
    <dbReference type="NCBI Taxonomy" id="284043"/>
    <lineage>
        <taxon>Bacteria</taxon>
        <taxon>Bacillati</taxon>
        <taxon>Actinomycetota</taxon>
        <taxon>Actinomycetes</taxon>
        <taxon>Kitasatosporales</taxon>
        <taxon>Streptomycetaceae</taxon>
        <taxon>Streptomyces</taxon>
    </lineage>
</organism>
<proteinExistence type="inferred from homology"/>
<feature type="domain" description="Alpha/beta hydrolase fold-3" evidence="4">
    <location>
        <begin position="99"/>
        <end position="305"/>
    </location>
</feature>
<dbReference type="Proteomes" id="UP000317881">
    <property type="component" value="Unassembled WGS sequence"/>
</dbReference>
<comment type="similarity">
    <text evidence="1">Belongs to the 'GDXG' lipolytic enzyme family.</text>
</comment>
<evidence type="ECO:0000256" key="2">
    <source>
        <dbReference type="ARBA" id="ARBA00022801"/>
    </source>
</evidence>
<protein>
    <submittedName>
        <fullName evidence="5">Alpha/beta hydrolase</fullName>
    </submittedName>
</protein>
<dbReference type="Pfam" id="PF07859">
    <property type="entry name" value="Abhydrolase_3"/>
    <property type="match status" value="1"/>
</dbReference>
<dbReference type="GO" id="GO:0016787">
    <property type="term" value="F:hydrolase activity"/>
    <property type="evidence" value="ECO:0007669"/>
    <property type="project" value="UniProtKB-KW"/>
</dbReference>
<gene>
    <name evidence="5" type="ORF">SSP24_08580</name>
</gene>
<keyword evidence="2 5" id="KW-0378">Hydrolase</keyword>
<dbReference type="EMBL" id="BJND01000006">
    <property type="protein sequence ID" value="GEC03203.1"/>
    <property type="molecule type" value="Genomic_DNA"/>
</dbReference>
<evidence type="ECO:0000259" key="4">
    <source>
        <dbReference type="Pfam" id="PF07859"/>
    </source>
</evidence>
<keyword evidence="6" id="KW-1185">Reference proteome</keyword>
<dbReference type="OrthoDB" id="128186at2"/>
<dbReference type="AlphaFoldDB" id="A0A4Y3VA09"/>
<evidence type="ECO:0000256" key="3">
    <source>
        <dbReference type="PROSITE-ProRule" id="PRU10038"/>
    </source>
</evidence>
<reference evidence="5 6" key="1">
    <citation type="submission" date="2019-06" db="EMBL/GenBank/DDBJ databases">
        <title>Whole genome shotgun sequence of Streptomyces spinoverrucosus NBRC 14228.</title>
        <authorList>
            <person name="Hosoyama A."/>
            <person name="Uohara A."/>
            <person name="Ohji S."/>
            <person name="Ichikawa N."/>
        </authorList>
    </citation>
    <scope>NUCLEOTIDE SEQUENCE [LARGE SCALE GENOMIC DNA]</scope>
    <source>
        <strain evidence="5 6">NBRC 14228</strain>
    </source>
</reference>
<evidence type="ECO:0000256" key="1">
    <source>
        <dbReference type="ARBA" id="ARBA00010515"/>
    </source>
</evidence>
<dbReference type="SUPFAM" id="SSF53474">
    <property type="entry name" value="alpha/beta-Hydrolases"/>
    <property type="match status" value="1"/>
</dbReference>
<dbReference type="InterPro" id="IPR050300">
    <property type="entry name" value="GDXG_lipolytic_enzyme"/>
</dbReference>
<dbReference type="PANTHER" id="PTHR48081">
    <property type="entry name" value="AB HYDROLASE SUPERFAMILY PROTEIN C4A8.06C"/>
    <property type="match status" value="1"/>
</dbReference>
<name>A0A4Y3VA09_9ACTN</name>
<dbReference type="PROSITE" id="PS01174">
    <property type="entry name" value="LIPASE_GDXG_SER"/>
    <property type="match status" value="1"/>
</dbReference>
<dbReference type="InterPro" id="IPR033140">
    <property type="entry name" value="Lipase_GDXG_put_SER_AS"/>
</dbReference>
<evidence type="ECO:0000313" key="6">
    <source>
        <dbReference type="Proteomes" id="UP000317881"/>
    </source>
</evidence>
<feature type="active site" evidence="3">
    <location>
        <position position="177"/>
    </location>
</feature>